<comment type="subcellular location">
    <subcellularLocation>
        <location evidence="1">Golgi apparatus</location>
        <location evidence="1">trans-Golgi network</location>
    </subcellularLocation>
</comment>
<proteinExistence type="inferred from homology"/>
<evidence type="ECO:0000256" key="5">
    <source>
        <dbReference type="ARBA" id="ARBA00023034"/>
    </source>
</evidence>
<evidence type="ECO:0000256" key="6">
    <source>
        <dbReference type="ARBA" id="ARBA00023054"/>
    </source>
</evidence>
<keyword evidence="3" id="KW-0813">Transport</keyword>
<evidence type="ECO:0000256" key="7">
    <source>
        <dbReference type="SAM" id="MobiDB-lite"/>
    </source>
</evidence>
<dbReference type="PANTHER" id="PTHR12965">
    <property type="entry name" value="VACUOLAR PROTEIN SORTING 54"/>
    <property type="match status" value="1"/>
</dbReference>
<feature type="region of interest" description="Disordered" evidence="7">
    <location>
        <begin position="34"/>
        <end position="58"/>
    </location>
</feature>
<dbReference type="EMBL" id="JAVRRA010011553">
    <property type="protein sequence ID" value="KAK5240120.1"/>
    <property type="molecule type" value="Genomic_DNA"/>
</dbReference>
<evidence type="ECO:0000256" key="2">
    <source>
        <dbReference type="ARBA" id="ARBA00009150"/>
    </source>
</evidence>
<evidence type="ECO:0000256" key="4">
    <source>
        <dbReference type="ARBA" id="ARBA00022927"/>
    </source>
</evidence>
<evidence type="ECO:0000256" key="1">
    <source>
        <dbReference type="ARBA" id="ARBA00004601"/>
    </source>
</evidence>
<keyword evidence="6" id="KW-0175">Coiled coil</keyword>
<comment type="similarity">
    <text evidence="2">Belongs to the VPS54 family.</text>
</comment>
<keyword evidence="5" id="KW-0333">Golgi apparatus</keyword>
<keyword evidence="4" id="KW-0653">Protein transport</keyword>
<evidence type="ECO:0008006" key="10">
    <source>
        <dbReference type="Google" id="ProtNLM"/>
    </source>
</evidence>
<dbReference type="Proteomes" id="UP001357485">
    <property type="component" value="Unassembled WGS sequence"/>
</dbReference>
<name>A0ABR0LSI7_9PEZI</name>
<evidence type="ECO:0000256" key="3">
    <source>
        <dbReference type="ARBA" id="ARBA00022448"/>
    </source>
</evidence>
<sequence>MPTPLSTIPNVYFEENFQLENPRTFDVVSERAEIVKPPQGSSSDRRNSTNGSASAPRKALATNAILQEKLSWYMDTVEVHLISSISSASTSFFAALGSLRELQSEAADSVTRIKSLREDLQRVDQDMAVGGLEVVRMRRRKENLRKLTQATEQLSRVVDR</sequence>
<accession>A0ABR0LSI7</accession>
<comment type="caution">
    <text evidence="8">The sequence shown here is derived from an EMBL/GenBank/DDBJ whole genome shotgun (WGS) entry which is preliminary data.</text>
</comment>
<evidence type="ECO:0000313" key="8">
    <source>
        <dbReference type="EMBL" id="KAK5240120.1"/>
    </source>
</evidence>
<organism evidence="8 9">
    <name type="scientific">Cryomyces antarcticus</name>
    <dbReference type="NCBI Taxonomy" id="329879"/>
    <lineage>
        <taxon>Eukaryota</taxon>
        <taxon>Fungi</taxon>
        <taxon>Dikarya</taxon>
        <taxon>Ascomycota</taxon>
        <taxon>Pezizomycotina</taxon>
        <taxon>Dothideomycetes</taxon>
        <taxon>Dothideomycetes incertae sedis</taxon>
        <taxon>Cryomyces</taxon>
    </lineage>
</organism>
<keyword evidence="9" id="KW-1185">Reference proteome</keyword>
<dbReference type="PANTHER" id="PTHR12965:SF0">
    <property type="entry name" value="VACUOLAR PROTEIN SORTING-ASSOCIATED PROTEIN 54"/>
    <property type="match status" value="1"/>
</dbReference>
<dbReference type="InterPro" id="IPR039745">
    <property type="entry name" value="Vps54"/>
</dbReference>
<protein>
    <recommendedName>
        <fullName evidence="10">Biogenesis of lysosome-related organelles complex 1 subunit CNL1</fullName>
    </recommendedName>
</protein>
<gene>
    <name evidence="8" type="ORF">LTR16_011090</name>
</gene>
<reference evidence="8 9" key="1">
    <citation type="submission" date="2023-08" db="EMBL/GenBank/DDBJ databases">
        <title>Black Yeasts Isolated from many extreme environments.</title>
        <authorList>
            <person name="Coleine C."/>
            <person name="Stajich J.E."/>
            <person name="Selbmann L."/>
        </authorList>
    </citation>
    <scope>NUCLEOTIDE SEQUENCE [LARGE SCALE GENOMIC DNA]</scope>
    <source>
        <strain evidence="8 9">CCFEE 536</strain>
    </source>
</reference>
<feature type="non-terminal residue" evidence="8">
    <location>
        <position position="160"/>
    </location>
</feature>
<evidence type="ECO:0000313" key="9">
    <source>
        <dbReference type="Proteomes" id="UP001357485"/>
    </source>
</evidence>